<dbReference type="PANTHER" id="PTHR48070:SF6">
    <property type="entry name" value="ESTERASE OVCA2"/>
    <property type="match status" value="1"/>
</dbReference>
<gene>
    <name evidence="3" type="ORF">PHYBLDRAFT_140075</name>
</gene>
<dbReference type="Proteomes" id="UP000077315">
    <property type="component" value="Unassembled WGS sequence"/>
</dbReference>
<keyword evidence="4" id="KW-1185">Reference proteome</keyword>
<evidence type="ECO:0000256" key="1">
    <source>
        <dbReference type="ARBA" id="ARBA00022801"/>
    </source>
</evidence>
<dbReference type="PANTHER" id="PTHR48070">
    <property type="entry name" value="ESTERASE OVCA2"/>
    <property type="match status" value="1"/>
</dbReference>
<dbReference type="STRING" id="763407.A0A162V560"/>
<dbReference type="GO" id="GO:0005634">
    <property type="term" value="C:nucleus"/>
    <property type="evidence" value="ECO:0007669"/>
    <property type="project" value="TreeGrafter"/>
</dbReference>
<dbReference type="OrthoDB" id="414698at2759"/>
<dbReference type="InterPro" id="IPR050593">
    <property type="entry name" value="LovG"/>
</dbReference>
<accession>A0A162V560</accession>
<dbReference type="GO" id="GO:0016787">
    <property type="term" value="F:hydrolase activity"/>
    <property type="evidence" value="ECO:0007669"/>
    <property type="project" value="UniProtKB-KW"/>
</dbReference>
<dbReference type="GeneID" id="28991233"/>
<name>A0A162V560_PHYB8</name>
<reference evidence="4" key="1">
    <citation type="submission" date="2015-06" db="EMBL/GenBank/DDBJ databases">
        <title>Expansion of signal transduction pathways in fungi by whole-genome duplication.</title>
        <authorList>
            <consortium name="DOE Joint Genome Institute"/>
            <person name="Corrochano L.M."/>
            <person name="Kuo A."/>
            <person name="Marcet-Houben M."/>
            <person name="Polaino S."/>
            <person name="Salamov A."/>
            <person name="Villalobos J.M."/>
            <person name="Alvarez M.I."/>
            <person name="Avalos J."/>
            <person name="Benito E.P."/>
            <person name="Benoit I."/>
            <person name="Burger G."/>
            <person name="Camino L.P."/>
            <person name="Canovas D."/>
            <person name="Cerda-Olmedo E."/>
            <person name="Cheng J.-F."/>
            <person name="Dominguez A."/>
            <person name="Elias M."/>
            <person name="Eslava A.P."/>
            <person name="Glaser F."/>
            <person name="Grimwood J."/>
            <person name="Gutierrez G."/>
            <person name="Heitman J."/>
            <person name="Henrissat B."/>
            <person name="Iturriaga E.A."/>
            <person name="Lang B.F."/>
            <person name="Lavin J.L."/>
            <person name="Lee S."/>
            <person name="Li W."/>
            <person name="Lindquist E."/>
            <person name="Lopez-Garcia S."/>
            <person name="Luque E.M."/>
            <person name="Marcos A.T."/>
            <person name="Martin J."/>
            <person name="McCluskey K."/>
            <person name="Medina H.R."/>
            <person name="Miralles-Duran A."/>
            <person name="Miyazaki A."/>
            <person name="Munoz-Torres E."/>
            <person name="Oguiza J.A."/>
            <person name="Ohm R."/>
            <person name="Olmedo M."/>
            <person name="Orejas M."/>
            <person name="Ortiz-Castellanos L."/>
            <person name="Pisabarro A.G."/>
            <person name="Rodriguez-Romero J."/>
            <person name="Ruiz-Herrera J."/>
            <person name="Ruiz-Vazquez R."/>
            <person name="Sanz C."/>
            <person name="Schackwitz W."/>
            <person name="Schmutz J."/>
            <person name="Shahriari M."/>
            <person name="Shelest E."/>
            <person name="Silva-Franco F."/>
            <person name="Soanes D."/>
            <person name="Syed K."/>
            <person name="Tagua V.G."/>
            <person name="Talbot N.J."/>
            <person name="Thon M."/>
            <person name="De vries R.P."/>
            <person name="Wiebenga A."/>
            <person name="Yadav J.S."/>
            <person name="Braun E.L."/>
            <person name="Baker S."/>
            <person name="Garre V."/>
            <person name="Horwitz B."/>
            <person name="Torres-Martinez S."/>
            <person name="Idnurm A."/>
            <person name="Herrera-Estrella A."/>
            <person name="Gabaldon T."/>
            <person name="Grigoriev I.V."/>
        </authorList>
    </citation>
    <scope>NUCLEOTIDE SEQUENCE [LARGE SCALE GENOMIC DNA]</scope>
    <source>
        <strain evidence="4">NRRL 1555(-)</strain>
    </source>
</reference>
<protein>
    <recommendedName>
        <fullName evidence="2">Serine hydrolase domain-containing protein</fullName>
    </recommendedName>
</protein>
<dbReference type="VEuPathDB" id="FungiDB:PHYBLDRAFT_140075"/>
<dbReference type="InterPro" id="IPR005645">
    <property type="entry name" value="FSH-like_dom"/>
</dbReference>
<dbReference type="RefSeq" id="XP_018298103.1">
    <property type="nucleotide sequence ID" value="XM_018430327.1"/>
</dbReference>
<evidence type="ECO:0000259" key="2">
    <source>
        <dbReference type="Pfam" id="PF03959"/>
    </source>
</evidence>
<dbReference type="Pfam" id="PF03959">
    <property type="entry name" value="FSH1"/>
    <property type="match status" value="1"/>
</dbReference>
<evidence type="ECO:0000313" key="4">
    <source>
        <dbReference type="Proteomes" id="UP000077315"/>
    </source>
</evidence>
<dbReference type="AlphaFoldDB" id="A0A162V560"/>
<feature type="domain" description="Serine hydrolase" evidence="2">
    <location>
        <begin position="2"/>
        <end position="220"/>
    </location>
</feature>
<dbReference type="EMBL" id="KV440972">
    <property type="protein sequence ID" value="OAD80063.1"/>
    <property type="molecule type" value="Genomic_DNA"/>
</dbReference>
<dbReference type="FunCoup" id="A0A162V560">
    <property type="interactions" value="197"/>
</dbReference>
<dbReference type="InParanoid" id="A0A162V560"/>
<organism evidence="3 4">
    <name type="scientific">Phycomyces blakesleeanus (strain ATCC 8743b / DSM 1359 / FGSC 10004 / NBRC 33097 / NRRL 1555)</name>
    <dbReference type="NCBI Taxonomy" id="763407"/>
    <lineage>
        <taxon>Eukaryota</taxon>
        <taxon>Fungi</taxon>
        <taxon>Fungi incertae sedis</taxon>
        <taxon>Mucoromycota</taxon>
        <taxon>Mucoromycotina</taxon>
        <taxon>Mucoromycetes</taxon>
        <taxon>Mucorales</taxon>
        <taxon>Phycomycetaceae</taxon>
        <taxon>Phycomyces</taxon>
    </lineage>
</organism>
<dbReference type="Gene3D" id="3.40.50.1820">
    <property type="entry name" value="alpha/beta hydrolase"/>
    <property type="match status" value="1"/>
</dbReference>
<dbReference type="InterPro" id="IPR029058">
    <property type="entry name" value="AB_hydrolase_fold"/>
</dbReference>
<evidence type="ECO:0000313" key="3">
    <source>
        <dbReference type="EMBL" id="OAD80063.1"/>
    </source>
</evidence>
<keyword evidence="1" id="KW-0378">Hydrolase</keyword>
<proteinExistence type="predicted"/>
<dbReference type="SUPFAM" id="SSF53474">
    <property type="entry name" value="alpha/beta-Hydrolases"/>
    <property type="match status" value="1"/>
</dbReference>
<dbReference type="GO" id="GO:0005737">
    <property type="term" value="C:cytoplasm"/>
    <property type="evidence" value="ECO:0007669"/>
    <property type="project" value="TreeGrafter"/>
</dbReference>
<sequence length="232" mass="26208">MEQKKLRILCLHGYGHNATIFEKKSAKFTKGLDQTVEFVYKSGPHIALTPEYTTVSERSEESAEVSAEIEPHAWWYAVTYYPVIGQYCIGFEKSIEYIKKVLLEEGPFDGVMGFSQGAAFGVLLQYMLENTVFPEMISTDFAHPPFRFVISIAGFIDTHNGHIEHVFKTPKLKTPSLHVIGDADTIIVPDRMIALSQKFEKSTLLKHPGSHFVPTMSSSNRALKTFLSRFIQ</sequence>